<dbReference type="InterPro" id="IPR002018">
    <property type="entry name" value="CarbesteraseB"/>
</dbReference>
<sequence>MLVNAVWTLFLLNAFGHFILVQTISVRVLNGTIIGTLCPSLRVVAYLSIPYAQPPVGPLRWTAPLMYNSSYPNGVLNASVFSPSCYQYGTISVETNLYSEDCLYLNVWAPVNVTINSSLPVKVWIYGGVFYAGSTYDPLYNGCNIATNAIVVTMNYRVGPLGWLTLNSSLGLTGNYGILDVLMALQWIQDNIASFGGNKTTVLLFGQSAGATIAHIISTLPQAASFFSSVIAESGAGRTLLTMQQQATVGNTFVNALGCSNARNVVECMRKISPTEMIQATPDNTAILTYLPNRFAPHVDGKVIPIQPINTSPKVPFMAGTCTMEGTLLAYFTFIKPEQVTINDYINYLNITFGADRVASILTVYPISMFNSTLWPAFYAIATVLTDAEYTCPTRRALVTSLSTKLGTYAFLWNHQPSCPWITSLSANILSLLGPTHTSEVPFVFGETMQLPPPNGTCQMSADEQLLSAQIIAAWQSMTQYGYPAFSNGSRWPDWSQRSIGVQFTRNLTFTVINTTQCDFWDAFQFQNTTNSTGISNNTFSTGASMETTCFGHATAVVALLTIFFGNLCM</sequence>
<dbReference type="InterPro" id="IPR029058">
    <property type="entry name" value="AB_hydrolase_fold"/>
</dbReference>
<evidence type="ECO:0000256" key="3">
    <source>
        <dbReference type="ARBA" id="ARBA00022801"/>
    </source>
</evidence>
<evidence type="ECO:0000313" key="6">
    <source>
        <dbReference type="EMBL" id="CAF2147327.1"/>
    </source>
</evidence>
<name>A0A816XJ89_9BILA</name>
<comment type="similarity">
    <text evidence="1 4">Belongs to the type-B carboxylesterase/lipase family.</text>
</comment>
<dbReference type="EC" id="3.1.1.-" evidence="4"/>
<proteinExistence type="inferred from homology"/>
<keyword evidence="3 4" id="KW-0378">Hydrolase</keyword>
<dbReference type="AlphaFoldDB" id="A0A816XJ89"/>
<dbReference type="PROSITE" id="PS00941">
    <property type="entry name" value="CARBOXYLESTERASE_B_2"/>
    <property type="match status" value="1"/>
</dbReference>
<feature type="domain" description="Carboxylesterase type B" evidence="5">
    <location>
        <begin position="25"/>
        <end position="521"/>
    </location>
</feature>
<gene>
    <name evidence="6" type="ORF">XDN619_LOCUS28002</name>
</gene>
<dbReference type="Proteomes" id="UP000663887">
    <property type="component" value="Unassembled WGS sequence"/>
</dbReference>
<dbReference type="Gene3D" id="3.40.50.1820">
    <property type="entry name" value="alpha/beta hydrolase"/>
    <property type="match status" value="1"/>
</dbReference>
<dbReference type="InterPro" id="IPR050654">
    <property type="entry name" value="AChE-related_enzymes"/>
</dbReference>
<keyword evidence="2" id="KW-0719">Serine esterase</keyword>
<dbReference type="PANTHER" id="PTHR43918">
    <property type="entry name" value="ACETYLCHOLINESTERASE"/>
    <property type="match status" value="1"/>
</dbReference>
<accession>A0A816XJ89</accession>
<comment type="caution">
    <text evidence="6">The sequence shown here is derived from an EMBL/GenBank/DDBJ whole genome shotgun (WGS) entry which is preliminary data.</text>
</comment>
<dbReference type="PANTHER" id="PTHR43918:SF4">
    <property type="entry name" value="CARBOXYLIC ESTER HYDROLASE"/>
    <property type="match status" value="1"/>
</dbReference>
<dbReference type="GO" id="GO:0052689">
    <property type="term" value="F:carboxylic ester hydrolase activity"/>
    <property type="evidence" value="ECO:0007669"/>
    <property type="project" value="UniProtKB-KW"/>
</dbReference>
<evidence type="ECO:0000313" key="7">
    <source>
        <dbReference type="Proteomes" id="UP000663887"/>
    </source>
</evidence>
<evidence type="ECO:0000259" key="5">
    <source>
        <dbReference type="Pfam" id="PF00135"/>
    </source>
</evidence>
<organism evidence="6 7">
    <name type="scientific">Rotaria magnacalcarata</name>
    <dbReference type="NCBI Taxonomy" id="392030"/>
    <lineage>
        <taxon>Eukaryota</taxon>
        <taxon>Metazoa</taxon>
        <taxon>Spiralia</taxon>
        <taxon>Gnathifera</taxon>
        <taxon>Rotifera</taxon>
        <taxon>Eurotatoria</taxon>
        <taxon>Bdelloidea</taxon>
        <taxon>Philodinida</taxon>
        <taxon>Philodinidae</taxon>
        <taxon>Rotaria</taxon>
    </lineage>
</organism>
<protein>
    <recommendedName>
        <fullName evidence="4">Carboxylic ester hydrolase</fullName>
        <ecNumber evidence="4">3.1.1.-</ecNumber>
    </recommendedName>
</protein>
<evidence type="ECO:0000256" key="1">
    <source>
        <dbReference type="ARBA" id="ARBA00005964"/>
    </source>
</evidence>
<dbReference type="InterPro" id="IPR019826">
    <property type="entry name" value="Carboxylesterase_B_AS"/>
</dbReference>
<evidence type="ECO:0000256" key="4">
    <source>
        <dbReference type="RuleBase" id="RU361235"/>
    </source>
</evidence>
<dbReference type="EMBL" id="CAJNRG010013310">
    <property type="protein sequence ID" value="CAF2147327.1"/>
    <property type="molecule type" value="Genomic_DNA"/>
</dbReference>
<dbReference type="InterPro" id="IPR019819">
    <property type="entry name" value="Carboxylesterase_B_CS"/>
</dbReference>
<evidence type="ECO:0000256" key="2">
    <source>
        <dbReference type="ARBA" id="ARBA00022487"/>
    </source>
</evidence>
<reference evidence="6" key="1">
    <citation type="submission" date="2021-02" db="EMBL/GenBank/DDBJ databases">
        <authorList>
            <person name="Nowell W R."/>
        </authorList>
    </citation>
    <scope>NUCLEOTIDE SEQUENCE</scope>
</reference>
<dbReference type="Pfam" id="PF00135">
    <property type="entry name" value="COesterase"/>
    <property type="match status" value="1"/>
</dbReference>
<dbReference type="SUPFAM" id="SSF53474">
    <property type="entry name" value="alpha/beta-Hydrolases"/>
    <property type="match status" value="1"/>
</dbReference>
<dbReference type="PROSITE" id="PS00122">
    <property type="entry name" value="CARBOXYLESTERASE_B_1"/>
    <property type="match status" value="1"/>
</dbReference>